<dbReference type="AlphaFoldDB" id="A0A420MF08"/>
<feature type="compositionally biased region" description="Basic and acidic residues" evidence="1">
    <location>
        <begin position="718"/>
        <end position="732"/>
    </location>
</feature>
<feature type="region of interest" description="Disordered" evidence="1">
    <location>
        <begin position="130"/>
        <end position="215"/>
    </location>
</feature>
<dbReference type="Proteomes" id="UP000285084">
    <property type="component" value="Unassembled WGS sequence"/>
</dbReference>
<accession>A0A420MF08</accession>
<reference evidence="2 3" key="1">
    <citation type="journal article" date="2018" name="Sci. Rep.">
        <title>Characterisation of pathogen-specific regions and novel effector candidates in Fusarium oxysporum f. sp. cepae.</title>
        <authorList>
            <person name="Armitage A.D."/>
            <person name="Taylor A."/>
            <person name="Sobczyk M.K."/>
            <person name="Baxter L."/>
            <person name="Greenfield B.P."/>
            <person name="Bates H.J."/>
            <person name="Wilson F."/>
            <person name="Jackson A.C."/>
            <person name="Ott S."/>
            <person name="Harrison R.J."/>
            <person name="Clarkson J.P."/>
        </authorList>
    </citation>
    <scope>NUCLEOTIDE SEQUENCE [LARGE SCALE GENOMIC DNA]</scope>
    <source>
        <strain evidence="2 3">Fo_A13</strain>
    </source>
</reference>
<dbReference type="VEuPathDB" id="FungiDB:FOC1_g10005491"/>
<sequence>MASDCGPQAEICFQHLALAKTVFENSETLLRQLLQHQVLRVKDEHIDLDREVRGMGAKISELRETGQDDTGLLARVKEMGEKLKRITRQLPREARKNPVAFDDIKPFIDEFMTKTRKHMELMLMHNEKERTQSIPNIPPSPAANEDNDNYNDAPFDLGNDSLPSSHRPALRSPPSSKRTSPDSAEDRPSPKRRAHRREITTAEIGEGFTKQKVTETPAGSGEWYVFQCQEHNLPLDSLARPAQAAARHAIAHGLHPTRASAIEAFGIRIVGCDAAFAKSHNDRVVIQPKRKAGCQVNSAIVDRVYRPRHDRGNDGEMAERVGDVNPSNPRHVPVRRAAATRKRTILSRDPDGTENPAEITAKTIYWIKWPDDGICYPAYVLPWESFPRFRSKYLVPVDRGLLESVDELPACYDKGHGFAGVWAEGYKDGQRKMNKRLYPVIFFTLERRFPWVCETGWAAAQDFRVFDGDNEDPQFKALVDHWLARGDRQTPDEELIRLKLMSPPLDRGSSSSWSSDRKSSPEEPPENGDIDEELRKAFVDLTECLSSDQGPSREESPDSDDDESDIGNALLRGARKSDSRHTRSYQSQRRPQRKDTETHHRHRNAPMPPGDGTPAGRPNLDEDEDSDIYGDDNVGTFPDKSPIKESDTASSRHDLEESSVRSREFSDPIDERTTIPPSDDEYSLGENHSQYQKSSPSSEASSRQRADATGDEEDEEDSIRLDEPSTARRRVGFSERRVMQAMASAAHQTNAVWRDILREYSEEADELSS</sequence>
<dbReference type="VEuPathDB" id="FungiDB:FOC4_g10010042"/>
<dbReference type="VEuPathDB" id="FungiDB:HZS61_002115"/>
<gene>
    <name evidence="2" type="ORF">BFJ69_g15187</name>
</gene>
<feature type="region of interest" description="Disordered" evidence="1">
    <location>
        <begin position="500"/>
        <end position="531"/>
    </location>
</feature>
<dbReference type="VEuPathDB" id="FungiDB:FOXG_20209"/>
<evidence type="ECO:0000256" key="1">
    <source>
        <dbReference type="SAM" id="MobiDB-lite"/>
    </source>
</evidence>
<dbReference type="VEuPathDB" id="FungiDB:FOMG_15239"/>
<proteinExistence type="predicted"/>
<feature type="compositionally biased region" description="Basic and acidic residues" evidence="1">
    <location>
        <begin position="308"/>
        <end position="322"/>
    </location>
</feature>
<evidence type="ECO:0000313" key="3">
    <source>
        <dbReference type="Proteomes" id="UP000285084"/>
    </source>
</evidence>
<organism evidence="2 3">
    <name type="scientific">Fusarium oxysporum</name>
    <name type="common">Fusarium vascular wilt</name>
    <dbReference type="NCBI Taxonomy" id="5507"/>
    <lineage>
        <taxon>Eukaryota</taxon>
        <taxon>Fungi</taxon>
        <taxon>Dikarya</taxon>
        <taxon>Ascomycota</taxon>
        <taxon>Pezizomycotina</taxon>
        <taxon>Sordariomycetes</taxon>
        <taxon>Hypocreomycetidae</taxon>
        <taxon>Hypocreales</taxon>
        <taxon>Nectriaceae</taxon>
        <taxon>Fusarium</taxon>
        <taxon>Fusarium oxysporum species complex</taxon>
    </lineage>
</organism>
<feature type="region of interest" description="Disordered" evidence="1">
    <location>
        <begin position="308"/>
        <end position="331"/>
    </location>
</feature>
<feature type="region of interest" description="Disordered" evidence="1">
    <location>
        <begin position="543"/>
        <end position="732"/>
    </location>
</feature>
<dbReference type="EMBL" id="MRCX01000273">
    <property type="protein sequence ID" value="RKK66661.1"/>
    <property type="molecule type" value="Genomic_DNA"/>
</dbReference>
<dbReference type="VEuPathDB" id="FungiDB:FOIG_08589"/>
<dbReference type="VEuPathDB" id="FungiDB:FOMG_15240"/>
<name>A0A420MF08_FUSOX</name>
<feature type="compositionally biased region" description="Low complexity" evidence="1">
    <location>
        <begin position="689"/>
        <end position="701"/>
    </location>
</feature>
<protein>
    <submittedName>
        <fullName evidence="2">Uncharacterized protein</fullName>
    </submittedName>
</protein>
<evidence type="ECO:0000313" key="2">
    <source>
        <dbReference type="EMBL" id="RKK66661.1"/>
    </source>
</evidence>
<feature type="compositionally biased region" description="Acidic residues" evidence="1">
    <location>
        <begin position="621"/>
        <end position="630"/>
    </location>
</feature>
<dbReference type="VEuPathDB" id="FungiDB:FOC1_g10005492"/>
<feature type="compositionally biased region" description="Basic and acidic residues" evidence="1">
    <location>
        <begin position="641"/>
        <end position="673"/>
    </location>
</feature>
<feature type="compositionally biased region" description="Polar residues" evidence="1">
    <location>
        <begin position="173"/>
        <end position="182"/>
    </location>
</feature>
<comment type="caution">
    <text evidence="2">The sequence shown here is derived from an EMBL/GenBank/DDBJ whole genome shotgun (WGS) entry which is preliminary data.</text>
</comment>
<dbReference type="VEuPathDB" id="FungiDB:FOZG_14310"/>